<reference evidence="3 4" key="1">
    <citation type="journal article" date="2020" name="bioRxiv">
        <title>Metabolic contributions of an alphaproteobacterial endosymbiont in the apicomplexan Cardiosporidium cionae.</title>
        <authorList>
            <person name="Hunter E.S."/>
            <person name="Paight C.J."/>
            <person name="Lane C.E."/>
        </authorList>
    </citation>
    <scope>NUCLEOTIDE SEQUENCE [LARGE SCALE GENOMIC DNA]</scope>
    <source>
        <strain evidence="3">ESH_2018</strain>
    </source>
</reference>
<dbReference type="SMART" id="SM00360">
    <property type="entry name" value="RRM"/>
    <property type="match status" value="1"/>
</dbReference>
<sequence length="182" mass="20449">MNSSDAHLSRTLFVGSLAEEVTPDILTAAFIPFGPLKHVEIPVDRVKGTFIEKMEWLVILKWRFPYVDTNVASVVFCLLHAQIVAFVGTHRGFGFVEFEEDGDALHAIENMHNSELYGRTIRVNLAKTTSRFPATPNKPIWADDFFYRQQLASEGMDVDTTVLDSIDLMEGSKNDGSDLLKQ</sequence>
<proteinExistence type="predicted"/>
<keyword evidence="3" id="KW-0413">Isomerase</keyword>
<gene>
    <name evidence="3" type="ORF">IE077_003996</name>
</gene>
<feature type="domain" description="RRM" evidence="2">
    <location>
        <begin position="10"/>
        <end position="128"/>
    </location>
</feature>
<dbReference type="InterPro" id="IPR035979">
    <property type="entry name" value="RBD_domain_sf"/>
</dbReference>
<keyword evidence="4" id="KW-1185">Reference proteome</keyword>
<dbReference type="SUPFAM" id="SSF54928">
    <property type="entry name" value="RNA-binding domain, RBD"/>
    <property type="match status" value="1"/>
</dbReference>
<accession>A0ABQ7J464</accession>
<dbReference type="Gene3D" id="3.30.70.330">
    <property type="match status" value="1"/>
</dbReference>
<protein>
    <submittedName>
        <fullName evidence="3">Peptidyl-prolyl cis-trans isomerase E</fullName>
    </submittedName>
</protein>
<organism evidence="3 4">
    <name type="scientific">Cardiosporidium cionae</name>
    <dbReference type="NCBI Taxonomy" id="476202"/>
    <lineage>
        <taxon>Eukaryota</taxon>
        <taxon>Sar</taxon>
        <taxon>Alveolata</taxon>
        <taxon>Apicomplexa</taxon>
        <taxon>Aconoidasida</taxon>
        <taxon>Nephromycida</taxon>
        <taxon>Cardiosporidium</taxon>
    </lineage>
</organism>
<comment type="caution">
    <text evidence="3">The sequence shown here is derived from an EMBL/GenBank/DDBJ whole genome shotgun (WGS) entry which is preliminary data.</text>
</comment>
<dbReference type="PANTHER" id="PTHR48037:SF1">
    <property type="entry name" value="RRM DOMAIN-CONTAINING PROTEIN"/>
    <property type="match status" value="1"/>
</dbReference>
<dbReference type="PROSITE" id="PS50102">
    <property type="entry name" value="RRM"/>
    <property type="match status" value="1"/>
</dbReference>
<evidence type="ECO:0000259" key="2">
    <source>
        <dbReference type="PROSITE" id="PS50102"/>
    </source>
</evidence>
<dbReference type="Proteomes" id="UP000823046">
    <property type="component" value="Unassembled WGS sequence"/>
</dbReference>
<name>A0ABQ7J464_9APIC</name>
<dbReference type="EMBL" id="JADAQX010001389">
    <property type="protein sequence ID" value="KAF8817826.1"/>
    <property type="molecule type" value="Genomic_DNA"/>
</dbReference>
<evidence type="ECO:0000256" key="1">
    <source>
        <dbReference type="PROSITE-ProRule" id="PRU00176"/>
    </source>
</evidence>
<dbReference type="InterPro" id="IPR012677">
    <property type="entry name" value="Nucleotide-bd_a/b_plait_sf"/>
</dbReference>
<dbReference type="PANTHER" id="PTHR48037">
    <property type="entry name" value="ATPASE E1"/>
    <property type="match status" value="1"/>
</dbReference>
<dbReference type="Pfam" id="PF00076">
    <property type="entry name" value="RRM_1"/>
    <property type="match status" value="2"/>
</dbReference>
<evidence type="ECO:0000313" key="3">
    <source>
        <dbReference type="EMBL" id="KAF8817826.1"/>
    </source>
</evidence>
<dbReference type="InterPro" id="IPR000504">
    <property type="entry name" value="RRM_dom"/>
</dbReference>
<dbReference type="GO" id="GO:0016853">
    <property type="term" value="F:isomerase activity"/>
    <property type="evidence" value="ECO:0007669"/>
    <property type="project" value="UniProtKB-KW"/>
</dbReference>
<evidence type="ECO:0000313" key="4">
    <source>
        <dbReference type="Proteomes" id="UP000823046"/>
    </source>
</evidence>
<keyword evidence="1" id="KW-0694">RNA-binding</keyword>